<keyword evidence="3" id="KW-1185">Reference proteome</keyword>
<name>A0A0C3QN73_9AGAM</name>
<gene>
    <name evidence="2" type="ORF">M407DRAFT_22354</name>
</gene>
<feature type="compositionally biased region" description="Polar residues" evidence="1">
    <location>
        <begin position="64"/>
        <end position="76"/>
    </location>
</feature>
<dbReference type="STRING" id="1051891.A0A0C3QN73"/>
<organism evidence="2 3">
    <name type="scientific">Tulasnella calospora MUT 4182</name>
    <dbReference type="NCBI Taxonomy" id="1051891"/>
    <lineage>
        <taxon>Eukaryota</taxon>
        <taxon>Fungi</taxon>
        <taxon>Dikarya</taxon>
        <taxon>Basidiomycota</taxon>
        <taxon>Agaricomycotina</taxon>
        <taxon>Agaricomycetes</taxon>
        <taxon>Cantharellales</taxon>
        <taxon>Tulasnellaceae</taxon>
        <taxon>Tulasnella</taxon>
    </lineage>
</organism>
<dbReference type="EMBL" id="KN822994">
    <property type="protein sequence ID" value="KIO28459.1"/>
    <property type="molecule type" value="Genomic_DNA"/>
</dbReference>
<dbReference type="HOGENOM" id="CLU_002498_0_1_1"/>
<dbReference type="AlphaFoldDB" id="A0A0C3QN73"/>
<sequence>MVWCAACNKEFKTKGNHRFKCAAYKNSVKAAQKHLNIAAGRSDHGVRSSSGAEPSSIDHPVATAASSSAHDTGTVQVDTGTETETAIMEADLSDSEPRAAWRIFPRGQPRPFNDAIPEIPSASDDEVVETSEDPSNTRLPRIFRSALNAFGIYRTYSTQPVSNQSTPPAPPPLPDKPLPRLKHHVLWPYPNFSSFLFGRWFWSGEKKSQEDRAHLLDVLLHPDFKLDDIRGVGFNSIDKKLSDLDANSSEIPFLPDGWSKSDISITVPLPKSPPQSFSIPSLHHRNLMAVIRDTFSHDPAARNFCYQPYREYCKWPENYLSTNEVDERLYGELYSSDAFNAEHEKLQTIPTQDSYPKAIAALMFWSDSTHLAQFGQAKLWPLYLYFGNQSKYERSRPTSNAAHHVAYLPSLPDTVKDTIAQHEGLSKSAQAPLLAHCRRELMHNAWKVILDQEFLAAYKHGTVVKCADGVHRRLFPRIFTYSADYPEKVLLVTIRDLGSCPCPRCLVKKEDIPALGTPADTETREAYRREDNAYWRAKVQRAAQHVLDGKGITSQAVKNLLDSESLVPTVNAFSAALHPLSVDFFQFFVPDILHEFDLGVWKAFFTHLVRILGSSSTYRDGLAEVDKRYRDVNPFGSDTIRKFHSNASEMKKLAARDFEDLLLVSLPVFDGLFGEPYDEIVQDCLFALCYWHALAKLRLHTERTLRLLEVATFELGQQLRRFVADVCEHMTTYETVKERNTRRRRKAKAQDPPNDERKVKTFNMFTYKMHSLGDYVAAIRLFGTTESWSTQVGELEHRRVKSFWRRSNQREATSQIAAVETRGRFHERIWNRIQQAQPQKDATAALDEDTSDAYHGEVGGRSHEHHYIGIEGTKLQLSSWLETNRNDPSTKFFQRQLLDHILARFRGNHYEGREVPFTDLDRSSVAIRHNRLYKHPILRVNYTTYDLRREQDIINLTTKRDIMLLADEDPAEDLVPHPYWYARVQGIFHAEVMDRTDRNSRWQRIEFLWVRWFGRCPDYEAGWKARRLDRIGYVPTDADAFGFIDPAWVTHQSWETGNSIIFCDRDMFMRYLGLGPGHAYLFQANPFNIDVQASLERSKEECNIYQIPAHLSGVEEEDDVSVGSNPSVDPYAVESSDEGGSAPDFGA</sequence>
<evidence type="ECO:0000313" key="2">
    <source>
        <dbReference type="EMBL" id="KIO28459.1"/>
    </source>
</evidence>
<protein>
    <submittedName>
        <fullName evidence="2">Uncharacterized protein</fullName>
    </submittedName>
</protein>
<reference evidence="2 3" key="1">
    <citation type="submission" date="2014-04" db="EMBL/GenBank/DDBJ databases">
        <authorList>
            <consortium name="DOE Joint Genome Institute"/>
            <person name="Kuo A."/>
            <person name="Girlanda M."/>
            <person name="Perotto S."/>
            <person name="Kohler A."/>
            <person name="Nagy L.G."/>
            <person name="Floudas D."/>
            <person name="Copeland A."/>
            <person name="Barry K.W."/>
            <person name="Cichocki N."/>
            <person name="Veneault-Fourrey C."/>
            <person name="LaButti K."/>
            <person name="Lindquist E.A."/>
            <person name="Lipzen A."/>
            <person name="Lundell T."/>
            <person name="Morin E."/>
            <person name="Murat C."/>
            <person name="Sun H."/>
            <person name="Tunlid A."/>
            <person name="Henrissat B."/>
            <person name="Grigoriev I.V."/>
            <person name="Hibbett D.S."/>
            <person name="Martin F."/>
            <person name="Nordberg H.P."/>
            <person name="Cantor M.N."/>
            <person name="Hua S.X."/>
        </authorList>
    </citation>
    <scope>NUCLEOTIDE SEQUENCE [LARGE SCALE GENOMIC DNA]</scope>
    <source>
        <strain evidence="2 3">MUT 4182</strain>
    </source>
</reference>
<dbReference type="InterPro" id="IPR041078">
    <property type="entry name" value="Plavaka"/>
</dbReference>
<dbReference type="Pfam" id="PF18759">
    <property type="entry name" value="Plavaka"/>
    <property type="match status" value="1"/>
</dbReference>
<accession>A0A0C3QN73</accession>
<feature type="region of interest" description="Disordered" evidence="1">
    <location>
        <begin position="1115"/>
        <end position="1147"/>
    </location>
</feature>
<evidence type="ECO:0000313" key="3">
    <source>
        <dbReference type="Proteomes" id="UP000054248"/>
    </source>
</evidence>
<dbReference type="OrthoDB" id="2687259at2759"/>
<feature type="region of interest" description="Disordered" evidence="1">
    <location>
        <begin position="39"/>
        <end position="76"/>
    </location>
</feature>
<feature type="region of interest" description="Disordered" evidence="1">
    <location>
        <begin position="737"/>
        <end position="756"/>
    </location>
</feature>
<reference evidence="3" key="2">
    <citation type="submission" date="2015-01" db="EMBL/GenBank/DDBJ databases">
        <title>Evolutionary Origins and Diversification of the Mycorrhizal Mutualists.</title>
        <authorList>
            <consortium name="DOE Joint Genome Institute"/>
            <consortium name="Mycorrhizal Genomics Consortium"/>
            <person name="Kohler A."/>
            <person name="Kuo A."/>
            <person name="Nagy L.G."/>
            <person name="Floudas D."/>
            <person name="Copeland A."/>
            <person name="Barry K.W."/>
            <person name="Cichocki N."/>
            <person name="Veneault-Fourrey C."/>
            <person name="LaButti K."/>
            <person name="Lindquist E.A."/>
            <person name="Lipzen A."/>
            <person name="Lundell T."/>
            <person name="Morin E."/>
            <person name="Murat C."/>
            <person name="Riley R."/>
            <person name="Ohm R."/>
            <person name="Sun H."/>
            <person name="Tunlid A."/>
            <person name="Henrissat B."/>
            <person name="Grigoriev I.V."/>
            <person name="Hibbett D.S."/>
            <person name="Martin F."/>
        </authorList>
    </citation>
    <scope>NUCLEOTIDE SEQUENCE [LARGE SCALE GENOMIC DNA]</scope>
    <source>
        <strain evidence="3">MUT 4182</strain>
    </source>
</reference>
<proteinExistence type="predicted"/>
<dbReference type="Proteomes" id="UP000054248">
    <property type="component" value="Unassembled WGS sequence"/>
</dbReference>
<evidence type="ECO:0000256" key="1">
    <source>
        <dbReference type="SAM" id="MobiDB-lite"/>
    </source>
</evidence>